<reference evidence="12 13" key="1">
    <citation type="submission" date="2020-02" db="EMBL/GenBank/DDBJ databases">
        <authorList>
            <person name="Ma Q."/>
            <person name="Huang Y."/>
            <person name="Song X."/>
            <person name="Pei D."/>
        </authorList>
    </citation>
    <scope>NUCLEOTIDE SEQUENCE [LARGE SCALE GENOMIC DNA]</scope>
    <source>
        <strain evidence="12">Sxm20200214</strain>
        <tissue evidence="12">Leaf</tissue>
    </source>
</reference>
<dbReference type="CDD" id="cd02737">
    <property type="entry name" value="RNAP_IV_NRPD1_C"/>
    <property type="match status" value="1"/>
</dbReference>
<evidence type="ECO:0000313" key="12">
    <source>
        <dbReference type="EMBL" id="KAG2332414.1"/>
    </source>
</evidence>
<dbReference type="InterPro" id="IPR042102">
    <property type="entry name" value="RNA_pol_Rpb1_3_sf"/>
</dbReference>
<sequence length="2090" mass="228903">MEEASSSSDILEAEIVGISFALATHRQIRLASISDAGINHASQLSNSFLGLPLEFGKCESCGATEPDKCEGHFGYIHLPVPIYHPAHVSELKQMLSLLCLKCLKIKKIKSTSSGLAERLLGVCCEEASNITIKDKSSDGASYLQLKLPSRTRLHEGFWNFLERYGYRYGSDHTRPLLAREVKEILRRIPEETRKKLTAKGHIPQEGYILEYLPVPPNCLSVPEVSDGSSSMAVDPSRIELKDVLRKVIAINNSRSGETNFESHRAEANEMFRAVDTYLQVRGTAKPTRNIDMRFGVSKISDSSSSKAWTEKMRTLFIRKGSGFSSRSVITGDAFRNVNEVGIPMEIAHRITFEERVSVHNIGYLQELVDNKMCLSYTQGSTTYSLRDGSKGHTVLKPGQIVHRRVMDGDVVFINRPPTTHKHSLQALRVYVHEDNTVKINPLMCGPLSADFDGDCVHLFYPQSLTAKAEVLELFSVDKQLLSSHTGQLILQLGLDSLLSLRVMLEQVFLNKASAQQLAMYGSRSLPPPAVVKPSKSGPAWTFFQILQLAFPERLSCRGDGFIVGGSDLLSFDFGVEALASIINGIVTAIMVEKGPKEALGFFDSLQPLLMEHLDPQGFSLSLEDLSMSREDMGVIHNLIIREISPMVSQLRLSYEDELQLENSIHKVKEVAANFMLKSYSMRNLIDIKSNSAINKLVQQIGFLGLQLSDKKKLYTKTLVEDMAQFHKKKYVSTSSSGDFGIVKGCFFHGLDPYEEMAHSVAAREVIVRSSRGLAEPGTLFKNLMAVLRDIVITNDGTVRNTCSNSIVQFKYELSSDSDNQGLFEAGDPVGVLAATAMSNPAYKAVLDSSPNSNSSWELMKEVLLCKVNFQNTTNDRRVILYLNECRCGKKFCQENSAYTVRNKLKKVSLKDTAVEFLVEYRKQQAISEIFGMDICLHGHIHLNKTLLEGWNISMQDILQRCEDAINSLVQKKKKKAEDFKRMNLSVSECCSFRGPGESKDSDMPCLMFSSYNATDPDLERTLDVLCNTIYPVLLETVIKGDPRIFSANIIWNSPETTTWIRSRHASRRGEWVLDVTVEKSDVKQSGDAWRVVIDSCLSVLHLIDTKRSIPYSIKQVQELLGLSCAFEQAVQRLSASVRKVSKGVLKEHIILVANNMTCSGDMLGFNSGGYKALTRSLNIKAPFTEATLIAPRKCFEKAAEKCHKDSLSTVVGSCSWGKRVDVGTGSQFELLWNKKETGLENDDETDVFSFLQMVRSTKTADAYVSSPGFDVTEEEMAEWAESPERDSALGEPKFDDSAEFQDLLDEGKTSLWDNGCNGGSEWGVSKNRGGEENTQSGWEKTANGEKEDASSGWNVKKDAQEATKSDSWGAWGSKTKDDAENATPNWGTTPAQNDSVVIENGEPSSDVWGPKAVSDKPWGKKNSETEPSPAAWGSWGKKNPETESDAAVWGSSNKKDQGTVSDAAAWGTTDKKNQGTESDAGAWGSGAKMNKETESAPAAWGSWGKKSSETVSGGADWGNRDKRVSETEPGAGGWASRNRSLETQSGGATWGSRDKSKFETGSGGSAWGSQAKNNSEIESDSGAAAWGTWDKKKPETESGGAAAWGSQAKNNSETESGSGAAAWGTWDKKKPETESGRAAAWGSQAKNNSETESGSGAAAWGTWDKKKPETESGGAAAWGSQAKNNSETESGSGAAAWGTWDKKKSETESGGAAWGSQAKNNSETESGADASAWGKKKSETESGPAAWGSRDKKNSEGQLGAANWGSKDTNTTENGSDSAAWGKKKNSEAEPASVAWGSWGQPSPPASDKDAQEDDGNPWVSLKATNSRDKDGNETSQWGVPTKRYPSSASQGGLASGGGADWKRNRPPRTPGSESILGPMFTATRQRIDMFTSEEQELLSDVDPVMRRLRRIMHQSGYTDGEPISDEDKTYVLEQILNYHPEKAAKLGSGLDFITVDKHTTFTESRCFFVVSTDGTKQDFSYRKCINNYLVEKFPNLAEEFIAKYFIKRDNANKDRNSQEATPPGEKESQTQPIDNGSQDSQPQSQSNSVAEDSQPQAIGKEEGGDTQSQVEDCQPIGNGGEDSQTEPQA</sequence>
<evidence type="ECO:0000256" key="7">
    <source>
        <dbReference type="ARBA" id="ARBA00023163"/>
    </source>
</evidence>
<dbReference type="Gene3D" id="3.10.450.40">
    <property type="match status" value="1"/>
</dbReference>
<dbReference type="EC" id="2.7.7.6" evidence="9"/>
<keyword evidence="3 9" id="KW-0548">Nucleotidyltransferase</keyword>
<feature type="compositionally biased region" description="Polar residues" evidence="10">
    <location>
        <begin position="1567"/>
        <end position="1576"/>
    </location>
</feature>
<gene>
    <name evidence="12" type="ORF">Bca52824_003594</name>
</gene>
<name>A0A8X7WK28_BRACI</name>
<comment type="catalytic activity">
    <reaction evidence="8 9">
        <text>RNA(n) + a ribonucleoside 5'-triphosphate = RNA(n+1) + diphosphate</text>
        <dbReference type="Rhea" id="RHEA:21248"/>
        <dbReference type="Rhea" id="RHEA-COMP:14527"/>
        <dbReference type="Rhea" id="RHEA-COMP:17342"/>
        <dbReference type="ChEBI" id="CHEBI:33019"/>
        <dbReference type="ChEBI" id="CHEBI:61557"/>
        <dbReference type="ChEBI" id="CHEBI:140395"/>
        <dbReference type="EC" id="2.7.7.6"/>
    </reaction>
</comment>
<keyword evidence="1 9" id="KW-0240">DNA-directed RNA polymerase</keyword>
<evidence type="ECO:0000256" key="6">
    <source>
        <dbReference type="ARBA" id="ARBA00022842"/>
    </source>
</evidence>
<feature type="compositionally biased region" description="Low complexity" evidence="10">
    <location>
        <begin position="2038"/>
        <end position="2049"/>
    </location>
</feature>
<feature type="compositionally biased region" description="Basic and acidic residues" evidence="10">
    <location>
        <begin position="1626"/>
        <end position="1635"/>
    </location>
</feature>
<dbReference type="SMART" id="SM00663">
    <property type="entry name" value="RPOLA_N"/>
    <property type="match status" value="1"/>
</dbReference>
<feature type="compositionally biased region" description="Polar residues" evidence="10">
    <location>
        <begin position="1382"/>
        <end position="1395"/>
    </location>
</feature>
<feature type="compositionally biased region" description="Basic and acidic residues" evidence="10">
    <location>
        <begin position="1342"/>
        <end position="1364"/>
    </location>
</feature>
<evidence type="ECO:0000256" key="1">
    <source>
        <dbReference type="ARBA" id="ARBA00022478"/>
    </source>
</evidence>
<evidence type="ECO:0000256" key="8">
    <source>
        <dbReference type="ARBA" id="ARBA00048552"/>
    </source>
</evidence>
<dbReference type="InterPro" id="IPR045867">
    <property type="entry name" value="DNA-dir_RpoC_beta_prime"/>
</dbReference>
<evidence type="ECO:0000259" key="11">
    <source>
        <dbReference type="SMART" id="SM00663"/>
    </source>
</evidence>
<feature type="compositionally biased region" description="Polar residues" evidence="10">
    <location>
        <begin position="1766"/>
        <end position="1777"/>
    </location>
</feature>
<evidence type="ECO:0000256" key="10">
    <source>
        <dbReference type="SAM" id="MobiDB-lite"/>
    </source>
</evidence>
<feature type="compositionally biased region" description="Basic and acidic residues" evidence="10">
    <location>
        <begin position="1413"/>
        <end position="1424"/>
    </location>
</feature>
<feature type="compositionally biased region" description="Polar residues" evidence="10">
    <location>
        <begin position="1644"/>
        <end position="1654"/>
    </location>
</feature>
<dbReference type="Gene3D" id="4.10.860.120">
    <property type="entry name" value="RNA polymerase II, clamp domain"/>
    <property type="match status" value="1"/>
</dbReference>
<dbReference type="GO" id="GO:0006351">
    <property type="term" value="P:DNA-templated transcription"/>
    <property type="evidence" value="ECO:0007669"/>
    <property type="project" value="InterPro"/>
</dbReference>
<keyword evidence="13" id="KW-1185">Reference proteome</keyword>
<dbReference type="InterPro" id="IPR006592">
    <property type="entry name" value="RNA_pol_N"/>
</dbReference>
<dbReference type="OrthoDB" id="1926397at2759"/>
<feature type="region of interest" description="Disordered" evidence="10">
    <location>
        <begin position="2013"/>
        <end position="2090"/>
    </location>
</feature>
<dbReference type="SUPFAM" id="SSF64484">
    <property type="entry name" value="beta and beta-prime subunits of DNA dependent RNA-polymerase"/>
    <property type="match status" value="1"/>
</dbReference>
<dbReference type="InterPro" id="IPR040402">
    <property type="entry name" value="NRPD1_C"/>
</dbReference>
<dbReference type="EMBL" id="JAAMPC010000001">
    <property type="protein sequence ID" value="KAG2332414.1"/>
    <property type="molecule type" value="Genomic_DNA"/>
</dbReference>
<evidence type="ECO:0000313" key="13">
    <source>
        <dbReference type="Proteomes" id="UP000886595"/>
    </source>
</evidence>
<protein>
    <recommendedName>
        <fullName evidence="9">DNA-directed RNA polymerase subunit</fullName>
        <ecNumber evidence="9">2.7.7.6</ecNumber>
    </recommendedName>
</protein>
<keyword evidence="6" id="KW-0460">Magnesium</keyword>
<feature type="compositionally biased region" description="Polar residues" evidence="10">
    <location>
        <begin position="1537"/>
        <end position="1547"/>
    </location>
</feature>
<feature type="domain" description="RNA polymerase N-terminal" evidence="11">
    <location>
        <begin position="205"/>
        <end position="504"/>
    </location>
</feature>
<dbReference type="GO" id="GO:0000428">
    <property type="term" value="C:DNA-directed RNA polymerase complex"/>
    <property type="evidence" value="ECO:0007669"/>
    <property type="project" value="UniProtKB-KW"/>
</dbReference>
<dbReference type="GO" id="GO:0003677">
    <property type="term" value="F:DNA binding"/>
    <property type="evidence" value="ECO:0007669"/>
    <property type="project" value="InterPro"/>
</dbReference>
<keyword evidence="5" id="KW-0862">Zinc</keyword>
<keyword evidence="2 9" id="KW-0808">Transferase</keyword>
<dbReference type="Pfam" id="PF04998">
    <property type="entry name" value="RNA_pol_Rpb1_5"/>
    <property type="match status" value="1"/>
</dbReference>
<dbReference type="Pfam" id="PF11523">
    <property type="entry name" value="DUF3223"/>
    <property type="match status" value="1"/>
</dbReference>
<comment type="similarity">
    <text evidence="9">Belongs to the RNA polymerase beta' chain family.</text>
</comment>
<organism evidence="12 13">
    <name type="scientific">Brassica carinata</name>
    <name type="common">Ethiopian mustard</name>
    <name type="synonym">Abyssinian cabbage</name>
    <dbReference type="NCBI Taxonomy" id="52824"/>
    <lineage>
        <taxon>Eukaryota</taxon>
        <taxon>Viridiplantae</taxon>
        <taxon>Streptophyta</taxon>
        <taxon>Embryophyta</taxon>
        <taxon>Tracheophyta</taxon>
        <taxon>Spermatophyta</taxon>
        <taxon>Magnoliopsida</taxon>
        <taxon>eudicotyledons</taxon>
        <taxon>Gunneridae</taxon>
        <taxon>Pentapetalae</taxon>
        <taxon>rosids</taxon>
        <taxon>malvids</taxon>
        <taxon>Brassicales</taxon>
        <taxon>Brassicaceae</taxon>
        <taxon>Brassiceae</taxon>
        <taxon>Brassica</taxon>
    </lineage>
</organism>
<evidence type="ECO:0000256" key="2">
    <source>
        <dbReference type="ARBA" id="ARBA00022679"/>
    </source>
</evidence>
<comment type="caution">
    <text evidence="12">The sequence shown here is derived from an EMBL/GenBank/DDBJ whole genome shotgun (WGS) entry which is preliminary data.</text>
</comment>
<evidence type="ECO:0000256" key="4">
    <source>
        <dbReference type="ARBA" id="ARBA00022723"/>
    </source>
</evidence>
<evidence type="ECO:0000256" key="5">
    <source>
        <dbReference type="ARBA" id="ARBA00022833"/>
    </source>
</evidence>
<dbReference type="InterPro" id="IPR000722">
    <property type="entry name" value="RNA_pol_asu"/>
</dbReference>
<feature type="compositionally biased region" description="Polar residues" evidence="10">
    <location>
        <begin position="1607"/>
        <end position="1617"/>
    </location>
</feature>
<evidence type="ECO:0000256" key="9">
    <source>
        <dbReference type="RuleBase" id="RU004279"/>
    </source>
</evidence>
<keyword evidence="7 9" id="KW-0804">Transcription</keyword>
<dbReference type="Gene3D" id="2.40.40.20">
    <property type="match status" value="1"/>
</dbReference>
<dbReference type="InterPro" id="IPR044893">
    <property type="entry name" value="RNA_pol_Rpb1_clamp_domain"/>
</dbReference>
<dbReference type="GO" id="GO:0046872">
    <property type="term" value="F:metal ion binding"/>
    <property type="evidence" value="ECO:0007669"/>
    <property type="project" value="UniProtKB-KW"/>
</dbReference>
<dbReference type="Gene3D" id="3.30.1490.180">
    <property type="entry name" value="RNA polymerase ii"/>
    <property type="match status" value="1"/>
</dbReference>
<dbReference type="Gene3D" id="1.10.274.100">
    <property type="entry name" value="RNA polymerase Rpb1, domain 3"/>
    <property type="match status" value="1"/>
</dbReference>
<feature type="compositionally biased region" description="Polar residues" evidence="10">
    <location>
        <begin position="1681"/>
        <end position="1691"/>
    </location>
</feature>
<dbReference type="Pfam" id="PF04983">
    <property type="entry name" value="RNA_pol_Rpb1_3"/>
    <property type="match status" value="1"/>
</dbReference>
<proteinExistence type="inferred from homology"/>
<keyword evidence="4" id="KW-0479">Metal-binding</keyword>
<dbReference type="PANTHER" id="PTHR19376:SF51">
    <property type="entry name" value="DNA-DIRECTED RNA POLYMERASE V SUBUNIT 1"/>
    <property type="match status" value="1"/>
</dbReference>
<feature type="region of interest" description="Disordered" evidence="10">
    <location>
        <begin position="1309"/>
        <end position="1877"/>
    </location>
</feature>
<dbReference type="Pfam" id="PF00623">
    <property type="entry name" value="RNA_pol_Rpb1_2"/>
    <property type="match status" value="1"/>
</dbReference>
<dbReference type="Proteomes" id="UP000886595">
    <property type="component" value="Unassembled WGS sequence"/>
</dbReference>
<dbReference type="GO" id="GO:0003899">
    <property type="term" value="F:DNA-directed RNA polymerase activity"/>
    <property type="evidence" value="ECO:0007669"/>
    <property type="project" value="UniProtKB-EC"/>
</dbReference>
<dbReference type="InterPro" id="IPR007066">
    <property type="entry name" value="RNA_pol_Rpb1_3"/>
</dbReference>
<accession>A0A8X7WK28</accession>
<dbReference type="InterPro" id="IPR007080">
    <property type="entry name" value="RNA_pol_Rpb1_1"/>
</dbReference>
<evidence type="ECO:0000256" key="3">
    <source>
        <dbReference type="ARBA" id="ARBA00022695"/>
    </source>
</evidence>
<comment type="function">
    <text evidence="9">DNA-dependent RNA polymerase catalyzes the transcription of DNA into RNA using the four ribonucleoside triphosphates as substrates.</text>
</comment>
<dbReference type="PANTHER" id="PTHR19376">
    <property type="entry name" value="DNA-DIRECTED RNA POLYMERASE"/>
    <property type="match status" value="1"/>
</dbReference>
<dbReference type="InterPro" id="IPR007081">
    <property type="entry name" value="RNA_pol_Rpb1_5"/>
</dbReference>
<dbReference type="Pfam" id="PF04997">
    <property type="entry name" value="RNA_pol_Rpb1_1"/>
    <property type="match status" value="1"/>
</dbReference>